<dbReference type="InterPro" id="IPR000210">
    <property type="entry name" value="BTB/POZ_dom"/>
</dbReference>
<feature type="compositionally biased region" description="Basic and acidic residues" evidence="1">
    <location>
        <begin position="223"/>
        <end position="288"/>
    </location>
</feature>
<accession>A0A8H3BIL2</accession>
<dbReference type="Gene3D" id="3.30.710.10">
    <property type="entry name" value="Potassium Channel Kv1.1, Chain A"/>
    <property type="match status" value="1"/>
</dbReference>
<organism evidence="3 4">
    <name type="scientific">Rhizoctonia solani</name>
    <dbReference type="NCBI Taxonomy" id="456999"/>
    <lineage>
        <taxon>Eukaryota</taxon>
        <taxon>Fungi</taxon>
        <taxon>Dikarya</taxon>
        <taxon>Basidiomycota</taxon>
        <taxon>Agaricomycotina</taxon>
        <taxon>Agaricomycetes</taxon>
        <taxon>Cantharellales</taxon>
        <taxon>Ceratobasidiaceae</taxon>
        <taxon>Rhizoctonia</taxon>
    </lineage>
</organism>
<dbReference type="PROSITE" id="PS50097">
    <property type="entry name" value="BTB"/>
    <property type="match status" value="1"/>
</dbReference>
<evidence type="ECO:0000256" key="1">
    <source>
        <dbReference type="SAM" id="MobiDB-lite"/>
    </source>
</evidence>
<sequence length="288" mass="32356">MNSPDIYSDVSASGGGHFPRANNSTQLEGKPDSTGSQSMTDDPNVVDMGHSDIELRVNNTIFKTHKYFLCKFTRLEEMIQNMKNHDSPNSTPRITIYRDDRGVNDFSNTLKITYASAIEGPFKFDTPVLISALRIASAYGFDNLRAFAIQHLEKLSLAAIQRIQLAREFGLSSWEDPAYKELSEREKALTEEEAQVLGFSAFARVAQEREGVTLKRGKALGVQEHKDQLKKEQEEKAKKEAEAKAKKEAEEKAKKEAEEKAKKEAEEKAKKEAEAKKAAETKPDEKKK</sequence>
<proteinExistence type="predicted"/>
<feature type="region of interest" description="Disordered" evidence="1">
    <location>
        <begin position="217"/>
        <end position="288"/>
    </location>
</feature>
<protein>
    <recommendedName>
        <fullName evidence="2">BTB domain-containing protein</fullName>
    </recommendedName>
</protein>
<feature type="domain" description="BTB" evidence="2">
    <location>
        <begin position="51"/>
        <end position="122"/>
    </location>
</feature>
<evidence type="ECO:0000313" key="4">
    <source>
        <dbReference type="Proteomes" id="UP000663846"/>
    </source>
</evidence>
<evidence type="ECO:0000313" key="3">
    <source>
        <dbReference type="EMBL" id="CAE6456688.1"/>
    </source>
</evidence>
<dbReference type="AlphaFoldDB" id="A0A8H3BIL2"/>
<feature type="compositionally biased region" description="Polar residues" evidence="1">
    <location>
        <begin position="21"/>
        <end position="41"/>
    </location>
</feature>
<evidence type="ECO:0000259" key="2">
    <source>
        <dbReference type="PROSITE" id="PS50097"/>
    </source>
</evidence>
<dbReference type="EMBL" id="CAJMWS010000646">
    <property type="protein sequence ID" value="CAE6456688.1"/>
    <property type="molecule type" value="Genomic_DNA"/>
</dbReference>
<gene>
    <name evidence="3" type="ORF">RDB_LOCUS153093</name>
</gene>
<comment type="caution">
    <text evidence="3">The sequence shown here is derived from an EMBL/GenBank/DDBJ whole genome shotgun (WGS) entry which is preliminary data.</text>
</comment>
<reference evidence="3" key="1">
    <citation type="submission" date="2021-01" db="EMBL/GenBank/DDBJ databases">
        <authorList>
            <person name="Kaushik A."/>
        </authorList>
    </citation>
    <scope>NUCLEOTIDE SEQUENCE</scope>
    <source>
        <strain evidence="3">AG1-1C</strain>
    </source>
</reference>
<dbReference type="Proteomes" id="UP000663846">
    <property type="component" value="Unassembled WGS sequence"/>
</dbReference>
<feature type="region of interest" description="Disordered" evidence="1">
    <location>
        <begin position="1"/>
        <end position="47"/>
    </location>
</feature>
<name>A0A8H3BIL2_9AGAM</name>
<dbReference type="InterPro" id="IPR011333">
    <property type="entry name" value="SKP1/BTB/POZ_sf"/>
</dbReference>
<dbReference type="SUPFAM" id="SSF54695">
    <property type="entry name" value="POZ domain"/>
    <property type="match status" value="1"/>
</dbReference>